<evidence type="ECO:0000256" key="1">
    <source>
        <dbReference type="ARBA" id="ARBA00004442"/>
    </source>
</evidence>
<dbReference type="Pfam" id="PF07715">
    <property type="entry name" value="Plug"/>
    <property type="match status" value="1"/>
</dbReference>
<dbReference type="Gene3D" id="2.40.170.20">
    <property type="entry name" value="TonB-dependent receptor, beta-barrel domain"/>
    <property type="match status" value="1"/>
</dbReference>
<keyword evidence="3" id="KW-0998">Cell outer membrane</keyword>
<evidence type="ECO:0000256" key="2">
    <source>
        <dbReference type="ARBA" id="ARBA00023136"/>
    </source>
</evidence>
<keyword evidence="2 4" id="KW-0472">Membrane</keyword>
<dbReference type="SUPFAM" id="SSF56935">
    <property type="entry name" value="Porins"/>
    <property type="match status" value="1"/>
</dbReference>
<comment type="subcellular location">
    <subcellularLocation>
        <location evidence="1 4">Cell outer membrane</location>
    </subcellularLocation>
</comment>
<dbReference type="GO" id="GO:0009279">
    <property type="term" value="C:cell outer membrane"/>
    <property type="evidence" value="ECO:0007669"/>
    <property type="project" value="UniProtKB-SubCell"/>
</dbReference>
<dbReference type="AlphaFoldDB" id="A0A919AP35"/>
<dbReference type="PANTHER" id="PTHR40980">
    <property type="entry name" value="PLUG DOMAIN-CONTAINING PROTEIN"/>
    <property type="match status" value="1"/>
</dbReference>
<dbReference type="Gene3D" id="2.170.130.10">
    <property type="entry name" value="TonB-dependent receptor, plug domain"/>
    <property type="match status" value="1"/>
</dbReference>
<feature type="domain" description="TonB-dependent receptor-like beta-barrel" evidence="5">
    <location>
        <begin position="340"/>
        <end position="761"/>
    </location>
</feature>
<gene>
    <name evidence="7" type="primary">fecA</name>
    <name evidence="7" type="ORF">GCM10017044_09540</name>
</gene>
<sequence length="834" mass="92675">MAVPAAAFAQEQVAIEEVVVVGQYIPDEKRATSEISSVVDADAMSLTGDSDIAVALTRLPGISPDSSGKYVVVRGLSERYTSTLLNGTELSSPDPLKRSVPLDIFPTSLISSVLVQKTYSAEYPGAFGGGVVDIRTKAVPDEAFLTLGVSTGVNTESTFKKGLQYDGSGTDWLGFDNGRRSLPKLIADNPTLEGYSPEEIERAGESFPNVWSLDYEPNRPDLDVKASAGKAWDTEDGSFGFIVALDYGSELRNKNGIRKVYSASDATESGLEATQGNYAPDQCEEFGLPGEDCGVRITNWNIDLNMFGSFGWQINDQHAVKLTSVLLRSSQQQVEVKQGGNNSRDIANYTRLDWKERQLWSNALTGEHSFNLFGGDNDMELEWFASLAKAKRDVPLRRTYEYFYDDIDGVFRLSDRTDGNQTAFGAMNDESKNIGFNFLQPAYLGDMIVDFKGGASYVKKDRVSDYKRYGFDLSNVENTELREMIPEIIFGSVNIDPNGIILKEFIDASDRFEADFENKGGFVQADAQVTETLRVSGGVRYEDSVQTVLTTDRTTKDPILVTQRLDTFLPSATITWEFAENLQVRLGASETVNRPDSRELSPARFVREDGRTEEGNPYLEPATIRSYDARFEWYIGAGESVTAGLFYKEIDNPIEYTLKQFGDGELDTMANAEKAELKGIELEVEKILGQWGDREIFVKANGSYIDSESTRTVENFGEITNLVGRLQGQSKWLANLQVGFEDFDRGEKLNVIVNYIGKRIYRLGSTSRPDLIEKPPLELNFVYGRDVDLWGQTFALTFKAKNLLNESPERTQGGEIAEMYDEGRTFTVGVSTTF</sequence>
<evidence type="ECO:0000259" key="6">
    <source>
        <dbReference type="Pfam" id="PF07715"/>
    </source>
</evidence>
<evidence type="ECO:0000259" key="5">
    <source>
        <dbReference type="Pfam" id="PF00593"/>
    </source>
</evidence>
<dbReference type="InterPro" id="IPR037066">
    <property type="entry name" value="Plug_dom_sf"/>
</dbReference>
<dbReference type="Pfam" id="PF00593">
    <property type="entry name" value="TonB_dep_Rec_b-barrel"/>
    <property type="match status" value="1"/>
</dbReference>
<organism evidence="7 8">
    <name type="scientific">Kordiimonas sediminis</name>
    <dbReference type="NCBI Taxonomy" id="1735581"/>
    <lineage>
        <taxon>Bacteria</taxon>
        <taxon>Pseudomonadati</taxon>
        <taxon>Pseudomonadota</taxon>
        <taxon>Alphaproteobacteria</taxon>
        <taxon>Kordiimonadales</taxon>
        <taxon>Kordiimonadaceae</taxon>
        <taxon>Kordiimonas</taxon>
    </lineage>
</organism>
<comment type="similarity">
    <text evidence="4">Belongs to the TonB-dependent receptor family.</text>
</comment>
<evidence type="ECO:0000256" key="4">
    <source>
        <dbReference type="RuleBase" id="RU003357"/>
    </source>
</evidence>
<dbReference type="EMBL" id="BNCI01000001">
    <property type="protein sequence ID" value="GHF17262.1"/>
    <property type="molecule type" value="Genomic_DNA"/>
</dbReference>
<evidence type="ECO:0000313" key="8">
    <source>
        <dbReference type="Proteomes" id="UP000630923"/>
    </source>
</evidence>
<name>A0A919AP35_9PROT</name>
<dbReference type="Proteomes" id="UP000630923">
    <property type="component" value="Unassembled WGS sequence"/>
</dbReference>
<keyword evidence="7" id="KW-0675">Receptor</keyword>
<dbReference type="InterPro" id="IPR000531">
    <property type="entry name" value="Beta-barrel_TonB"/>
</dbReference>
<protein>
    <submittedName>
        <fullName evidence="7">TonB-dependent receptor</fullName>
    </submittedName>
</protein>
<dbReference type="InterPro" id="IPR012910">
    <property type="entry name" value="Plug_dom"/>
</dbReference>
<reference evidence="7" key="2">
    <citation type="submission" date="2020-09" db="EMBL/GenBank/DDBJ databases">
        <authorList>
            <person name="Sun Q."/>
            <person name="Kim S."/>
        </authorList>
    </citation>
    <scope>NUCLEOTIDE SEQUENCE</scope>
    <source>
        <strain evidence="7">KCTC 42590</strain>
    </source>
</reference>
<evidence type="ECO:0000256" key="3">
    <source>
        <dbReference type="ARBA" id="ARBA00023237"/>
    </source>
</evidence>
<reference evidence="7" key="1">
    <citation type="journal article" date="2014" name="Int. J. Syst. Evol. Microbiol.">
        <title>Complete genome sequence of Corynebacterium casei LMG S-19264T (=DSM 44701T), isolated from a smear-ripened cheese.</title>
        <authorList>
            <consortium name="US DOE Joint Genome Institute (JGI-PGF)"/>
            <person name="Walter F."/>
            <person name="Albersmeier A."/>
            <person name="Kalinowski J."/>
            <person name="Ruckert C."/>
        </authorList>
    </citation>
    <scope>NUCLEOTIDE SEQUENCE</scope>
    <source>
        <strain evidence="7">KCTC 42590</strain>
    </source>
</reference>
<accession>A0A919AP35</accession>
<keyword evidence="4" id="KW-0798">TonB box</keyword>
<comment type="caution">
    <text evidence="7">The sequence shown here is derived from an EMBL/GenBank/DDBJ whole genome shotgun (WGS) entry which is preliminary data.</text>
</comment>
<feature type="domain" description="TonB-dependent receptor plug" evidence="6">
    <location>
        <begin position="29"/>
        <end position="130"/>
    </location>
</feature>
<proteinExistence type="inferred from homology"/>
<dbReference type="PANTHER" id="PTHR40980:SF5">
    <property type="entry name" value="TONB-DEPENDENT RECEPTOR"/>
    <property type="match status" value="1"/>
</dbReference>
<evidence type="ECO:0000313" key="7">
    <source>
        <dbReference type="EMBL" id="GHF17262.1"/>
    </source>
</evidence>
<keyword evidence="8" id="KW-1185">Reference proteome</keyword>
<dbReference type="InterPro" id="IPR036942">
    <property type="entry name" value="Beta-barrel_TonB_sf"/>
</dbReference>